<gene>
    <name evidence="1" type="ORF">F7D59_01235</name>
</gene>
<reference evidence="2" key="1">
    <citation type="submission" date="2019-09" db="EMBL/GenBank/DDBJ databases">
        <title>Distinct polysaccharide growth profiles of human intestinal Prevotella copri isolates.</title>
        <authorList>
            <person name="Fehlner-Peach H."/>
            <person name="Magnabosco C."/>
            <person name="Raghavan V."/>
            <person name="Scher J.U."/>
            <person name="Tett A."/>
            <person name="Cox L.M."/>
            <person name="Gottsegen C."/>
            <person name="Watters A."/>
            <person name="Wiltshire- Gordon J.D."/>
            <person name="Segata N."/>
            <person name="Bonneau R."/>
            <person name="Littman D.R."/>
        </authorList>
    </citation>
    <scope>NUCLEOTIDE SEQUENCE [LARGE SCALE GENOMIC DNA]</scope>
    <source>
        <strain evidence="2">iP54</strain>
    </source>
</reference>
<name>A0A646HLL0_9BACT</name>
<accession>A0A646HLL0</accession>
<dbReference type="EMBL" id="VZBQ01000011">
    <property type="protein sequence ID" value="MQN88527.1"/>
    <property type="molecule type" value="Genomic_DNA"/>
</dbReference>
<protein>
    <submittedName>
        <fullName evidence="1">Uncharacterized protein</fullName>
    </submittedName>
</protein>
<dbReference type="Proteomes" id="UP000420635">
    <property type="component" value="Unassembled WGS sequence"/>
</dbReference>
<evidence type="ECO:0000313" key="2">
    <source>
        <dbReference type="Proteomes" id="UP000420635"/>
    </source>
</evidence>
<dbReference type="AlphaFoldDB" id="A0A646HLL0"/>
<organism evidence="1 2">
    <name type="scientific">Segatella copri</name>
    <dbReference type="NCBI Taxonomy" id="165179"/>
    <lineage>
        <taxon>Bacteria</taxon>
        <taxon>Pseudomonadati</taxon>
        <taxon>Bacteroidota</taxon>
        <taxon>Bacteroidia</taxon>
        <taxon>Bacteroidales</taxon>
        <taxon>Prevotellaceae</taxon>
        <taxon>Segatella</taxon>
    </lineage>
</organism>
<sequence>MCLQCSDHCPKQEIELSKDELWTLYRAAYEQYKLEILNDGKLYDRYVNDFVSYHLPVFSSEELIIRNHFKHVFSLYELLTTRKDLVIKYFTKSSFEKGDFETMVYEFNHIEVVVESPRILASFTPEQIRLITKFANESNFFVNGIDEETMDGFFKCELDESLIVVNMRQVLQLLYALSIEKMIPHNWVSLIADNQLLTPKSTGKASKRGAISSRLSELKASSAKFPSGEFLDFAKQLKEMQ</sequence>
<dbReference type="RefSeq" id="WP_153113186.1">
    <property type="nucleotide sequence ID" value="NZ_VZAS01000077.1"/>
</dbReference>
<evidence type="ECO:0000313" key="1">
    <source>
        <dbReference type="EMBL" id="MQN88527.1"/>
    </source>
</evidence>
<proteinExistence type="predicted"/>
<comment type="caution">
    <text evidence="1">The sequence shown here is derived from an EMBL/GenBank/DDBJ whole genome shotgun (WGS) entry which is preliminary data.</text>
</comment>